<dbReference type="GeneTree" id="ENSGT00390000013482"/>
<evidence type="ECO:0000313" key="2">
    <source>
        <dbReference type="Ensembl" id="ENSDLAP00005078329.1"/>
    </source>
</evidence>
<sequence>MDAETRFEDQISKLVLEKQELEWEKGTLQHQTETVANQHTESLINVKKQVCFYCMVTGKYQVSAELKEKEIKNLKEELKSLQKNKTNNLTKKKKKGHLFSPLNHKST</sequence>
<dbReference type="Ensembl" id="ENSDLAT00005084495.1">
    <property type="protein sequence ID" value="ENSDLAP00005078329.1"/>
    <property type="gene ID" value="ENSDLAG00005022650.2"/>
</dbReference>
<keyword evidence="3" id="KW-1185">Reference proteome</keyword>
<dbReference type="PANTHER" id="PTHR28660">
    <property type="entry name" value="COILED-COIL DOMAIN-CONTAINING PROTEIN 73"/>
    <property type="match status" value="1"/>
</dbReference>
<dbReference type="AlphaFoldDB" id="A0A8P4KJ36"/>
<proteinExistence type="predicted"/>
<evidence type="ECO:0000256" key="1">
    <source>
        <dbReference type="SAM" id="MobiDB-lite"/>
    </source>
</evidence>
<dbReference type="PANTHER" id="PTHR28660:SF1">
    <property type="entry name" value="COILED-COIL DOMAIN-CONTAINING PROTEIN 73"/>
    <property type="match status" value="1"/>
</dbReference>
<name>A0A8P4KJ36_DICLA</name>
<feature type="region of interest" description="Disordered" evidence="1">
    <location>
        <begin position="82"/>
        <end position="107"/>
    </location>
</feature>
<dbReference type="Pfam" id="PF15818">
    <property type="entry name" value="CCDC73"/>
    <property type="match status" value="1"/>
</dbReference>
<dbReference type="Proteomes" id="UP000694389">
    <property type="component" value="Unassembled WGS sequence"/>
</dbReference>
<dbReference type="InterPro" id="IPR031650">
    <property type="entry name" value="CCDC73"/>
</dbReference>
<protein>
    <submittedName>
        <fullName evidence="2">Uncharacterized protein</fullName>
    </submittedName>
</protein>
<gene>
    <name evidence="2" type="primary">LOC127353596</name>
</gene>
<reference evidence="2" key="2">
    <citation type="submission" date="2025-09" db="UniProtKB">
        <authorList>
            <consortium name="Ensembl"/>
        </authorList>
    </citation>
    <scope>IDENTIFICATION</scope>
</reference>
<evidence type="ECO:0000313" key="3">
    <source>
        <dbReference type="Proteomes" id="UP000694389"/>
    </source>
</evidence>
<reference evidence="2" key="1">
    <citation type="submission" date="2025-08" db="UniProtKB">
        <authorList>
            <consortium name="Ensembl"/>
        </authorList>
    </citation>
    <scope>IDENTIFICATION</scope>
</reference>
<accession>A0A8P4KJ36</accession>
<organism evidence="2 3">
    <name type="scientific">Dicentrarchus labrax</name>
    <name type="common">European seabass</name>
    <name type="synonym">Morone labrax</name>
    <dbReference type="NCBI Taxonomy" id="13489"/>
    <lineage>
        <taxon>Eukaryota</taxon>
        <taxon>Metazoa</taxon>
        <taxon>Chordata</taxon>
        <taxon>Craniata</taxon>
        <taxon>Vertebrata</taxon>
        <taxon>Euteleostomi</taxon>
        <taxon>Actinopterygii</taxon>
        <taxon>Neopterygii</taxon>
        <taxon>Teleostei</taxon>
        <taxon>Neoteleostei</taxon>
        <taxon>Acanthomorphata</taxon>
        <taxon>Eupercaria</taxon>
        <taxon>Moronidae</taxon>
        <taxon>Dicentrarchus</taxon>
    </lineage>
</organism>